<dbReference type="CDD" id="cd14256">
    <property type="entry name" value="Dockerin_I"/>
    <property type="match status" value="1"/>
</dbReference>
<feature type="chain" id="PRO_5035283305" evidence="1">
    <location>
        <begin position="29"/>
        <end position="2505"/>
    </location>
</feature>
<dbReference type="EMBL" id="JAEMHM010000006">
    <property type="protein sequence ID" value="MBJ6724765.1"/>
    <property type="molecule type" value="Genomic_DNA"/>
</dbReference>
<evidence type="ECO:0000256" key="1">
    <source>
        <dbReference type="SAM" id="SignalP"/>
    </source>
</evidence>
<dbReference type="InterPro" id="IPR013783">
    <property type="entry name" value="Ig-like_fold"/>
</dbReference>
<dbReference type="InterPro" id="IPR036278">
    <property type="entry name" value="Sialidase_sf"/>
</dbReference>
<proteinExistence type="predicted"/>
<reference evidence="4" key="1">
    <citation type="submission" date="2020-12" db="EMBL/GenBank/DDBJ databases">
        <title>Geomonas sp. Red875, isolated from river sediment.</title>
        <authorList>
            <person name="Xu Z."/>
            <person name="Zhang Z."/>
            <person name="Masuda Y."/>
            <person name="Itoh H."/>
            <person name="Senoo K."/>
        </authorList>
    </citation>
    <scope>NUCLEOTIDE SEQUENCE</scope>
    <source>
        <strain evidence="4">Red875</strain>
    </source>
</reference>
<evidence type="ECO:0000259" key="2">
    <source>
        <dbReference type="Pfam" id="PF13290"/>
    </source>
</evidence>
<protein>
    <submittedName>
        <fullName evidence="4">Chitobiase/beta-hexosaminidase C-terminal domain-containing protein</fullName>
    </submittedName>
</protein>
<dbReference type="Gene3D" id="1.10.1330.10">
    <property type="entry name" value="Dockerin domain"/>
    <property type="match status" value="1"/>
</dbReference>
<dbReference type="GO" id="GO:0010411">
    <property type="term" value="P:xyloglucan metabolic process"/>
    <property type="evidence" value="ECO:0007669"/>
    <property type="project" value="TreeGrafter"/>
</dbReference>
<dbReference type="Proteomes" id="UP000636888">
    <property type="component" value="Unassembled WGS sequence"/>
</dbReference>
<organism evidence="4 5">
    <name type="scientific">Geomesophilobacter sediminis</name>
    <dbReference type="NCBI Taxonomy" id="2798584"/>
    <lineage>
        <taxon>Bacteria</taxon>
        <taxon>Pseudomonadati</taxon>
        <taxon>Thermodesulfobacteriota</taxon>
        <taxon>Desulfuromonadia</taxon>
        <taxon>Geobacterales</taxon>
        <taxon>Geobacteraceae</taxon>
        <taxon>Geomesophilobacter</taxon>
    </lineage>
</organism>
<dbReference type="InterPro" id="IPR015919">
    <property type="entry name" value="Cadherin-like_sf"/>
</dbReference>
<name>A0A8J7LVA9_9BACT</name>
<dbReference type="InterPro" id="IPR059177">
    <property type="entry name" value="GH29D-like_dom"/>
</dbReference>
<dbReference type="InterPro" id="IPR028203">
    <property type="entry name" value="PSII_CF48-like_dom"/>
</dbReference>
<comment type="caution">
    <text evidence="4">The sequence shown here is derived from an EMBL/GenBank/DDBJ whole genome shotgun (WGS) entry which is preliminary data.</text>
</comment>
<dbReference type="PANTHER" id="PTHR43739:SF5">
    <property type="entry name" value="EXO-ALPHA-SIALIDASE"/>
    <property type="match status" value="1"/>
</dbReference>
<feature type="domain" description="GH29D-like beta-sandwich" evidence="2">
    <location>
        <begin position="717"/>
        <end position="784"/>
    </location>
</feature>
<dbReference type="SUPFAM" id="SSF63446">
    <property type="entry name" value="Type I dockerin domain"/>
    <property type="match status" value="1"/>
</dbReference>
<evidence type="ECO:0000313" key="4">
    <source>
        <dbReference type="EMBL" id="MBJ6724765.1"/>
    </source>
</evidence>
<evidence type="ECO:0000259" key="3">
    <source>
        <dbReference type="Pfam" id="PF14870"/>
    </source>
</evidence>
<keyword evidence="1" id="KW-0732">Signal</keyword>
<accession>A0A8J7LVA9</accession>
<dbReference type="Gene3D" id="2.130.10.10">
    <property type="entry name" value="YVTN repeat-like/Quinoprotein amine dehydrogenase"/>
    <property type="match status" value="10"/>
</dbReference>
<dbReference type="PANTHER" id="PTHR43739">
    <property type="entry name" value="XYLOGLUCANASE (EUROFUNG)"/>
    <property type="match status" value="1"/>
</dbReference>
<evidence type="ECO:0000313" key="5">
    <source>
        <dbReference type="Proteomes" id="UP000636888"/>
    </source>
</evidence>
<dbReference type="SUPFAM" id="SSF50939">
    <property type="entry name" value="Sialidases"/>
    <property type="match status" value="1"/>
</dbReference>
<feature type="domain" description="Photosynthesis system II assembly factor Ycf48/Hcf136-like" evidence="3">
    <location>
        <begin position="883"/>
        <end position="1164"/>
    </location>
</feature>
<dbReference type="InterPro" id="IPR036439">
    <property type="entry name" value="Dockerin_dom_sf"/>
</dbReference>
<dbReference type="Pfam" id="PF14870">
    <property type="entry name" value="PSII_BNR"/>
    <property type="match status" value="1"/>
</dbReference>
<gene>
    <name evidence="4" type="ORF">JFN93_08610</name>
</gene>
<dbReference type="Pfam" id="PF09136">
    <property type="entry name" value="Glucodextran_B"/>
    <property type="match status" value="2"/>
</dbReference>
<dbReference type="GO" id="GO:0016020">
    <property type="term" value="C:membrane"/>
    <property type="evidence" value="ECO:0007669"/>
    <property type="project" value="InterPro"/>
</dbReference>
<feature type="signal peptide" evidence="1">
    <location>
        <begin position="1"/>
        <end position="28"/>
    </location>
</feature>
<dbReference type="SUPFAM" id="SSF49313">
    <property type="entry name" value="Cadherin-like"/>
    <property type="match status" value="9"/>
</dbReference>
<dbReference type="InterPro" id="IPR052025">
    <property type="entry name" value="Xyloglucanase_GH74"/>
</dbReference>
<dbReference type="GO" id="GO:0000272">
    <property type="term" value="P:polysaccharide catabolic process"/>
    <property type="evidence" value="ECO:0007669"/>
    <property type="project" value="InterPro"/>
</dbReference>
<dbReference type="CDD" id="cd15482">
    <property type="entry name" value="Sialidase_non-viral"/>
    <property type="match status" value="2"/>
</dbReference>
<dbReference type="Pfam" id="PF13290">
    <property type="entry name" value="CHB_HEX_C_1"/>
    <property type="match status" value="2"/>
</dbReference>
<dbReference type="InterPro" id="IPR015943">
    <property type="entry name" value="WD40/YVTN_repeat-like_dom_sf"/>
</dbReference>
<dbReference type="GO" id="GO:0005509">
    <property type="term" value="F:calcium ion binding"/>
    <property type="evidence" value="ECO:0007669"/>
    <property type="project" value="InterPro"/>
</dbReference>
<dbReference type="SUPFAM" id="SSF110296">
    <property type="entry name" value="Oligoxyloglucan reducing end-specific cellobiohydrolase"/>
    <property type="match status" value="5"/>
</dbReference>
<dbReference type="Pfam" id="PF05345">
    <property type="entry name" value="He_PIG"/>
    <property type="match status" value="9"/>
</dbReference>
<dbReference type="Gene3D" id="2.60.40.10">
    <property type="entry name" value="Immunoglobulins"/>
    <property type="match status" value="12"/>
</dbReference>
<feature type="domain" description="GH29D-like beta-sandwich" evidence="2">
    <location>
        <begin position="637"/>
        <end position="701"/>
    </location>
</feature>
<sequence>MVVNRVLSCRVFCVTVMFLLTLVSSVSAAVGEWSSNGPYGGGIRGIAIDAATPSTVYAVGGAGVYKSTDAGASWTGINTGLTGHNINVVVIDPTTPSTLYAGSGVGDGTVFKSTNGGASWAPAGTTLHYSSIHSISVNPTDSNSVYAGTDEGVFKSEDAGQHWTHLTLQFSVSSVAIDPATPTTLYAGSMGQGIYKSLDGGTSWTLTDFPVLWVNRVVLDRSTPSTLYVGTSGYGIYKSADGGASWTKLFDDGGINLSVTDIAVDPVSPAMLYISTLAGPYRSANGGQTWTHLSAGATFPSAVATDGTGSGTVYLGDSYEGMRKTVNGGDSWVPINTGLNSTNIHVIALDPASNGTVYAGGENGAAYQGSVVNGWSRIDIGSGGAFSGNVTSMVAAPTTPTSLYAGTAGGGLYKRTTDGSAWSYVSSGFADQHVYGLALDPTDPTKIYAGSLAGVYKSTNAGAGWTQKTNGLTNTLVYSLAVNPSNPADLYAGTGDGVFRSSDGGENWNQLPFPSNVTVLALALDPANSTIYAGTTGLYKSTDSGGTWTLLQSGTRFNAILIDPRNRSFLYAGTDTGVLVSTDAGATWSPLGTALTGVWVNALAQDPSSPNTIYAGTTAGVQSITLVAPTTTASLVGGTYAAAQNITLAASAPATIYYTTDGTDPTTSLTKQTYTGPIAISASTALKFYAFDGLRSEAVKTVIYTIDMVPPSLTASPAPGAYSSAQQVILSSNEPATIYYTLDGTDPTTSATKTTFASAISLTRNSTLRYYGIDTVGNASAVQSATYLIDASLPSALWHPTQGPEGGDVSAIAIDPQHSQNVYAATGNGGLFKSTDGGATWNVAKSGLSGANIDSIAIDPADSQTIYLGSWAGVFKSTNGGATWNLVNRGTPTSTIIYTVAIDPQNNHTIYAGTGNGVLKSIDGGDNWTLANTGLTRPVNALAFGPTNSQTIFAGSSGGGVFQSVDGGASWNAVKSGLTENQVKSIAVDPVDGQTIFVATSDGGVFKSVNGGGTWTAANSGLAGSANAVVIDPTSRQTVYVGNLHGAYKSTNGGGTWSRSSTGLPSMAVSCLAIDPLNSQTFYAGISRGRGVYKSSNGANTWSPAQSGLVSSIIYSVAIDSTNPSTVYTGTSNGVLFKSTNKGGSWQAISSIPTTTAITAVLFDARNSQIIYAATENEGVLKSTNGGGSWTRLINGLTASNLISLALDPNNSQVLYAGTNDGVFKSSDGGGSWAQVGLAGLFLYSIVVDPNNSQTVYSVEPGTGVFRSTDGGGSWSLVNNGLTTVYVQDLAIDPNSQSLYVGSTVAGVFKSTDGGDSWTQVNSGITSPKVCSLAVAPSSSQTIFAGTQDGMLFRSTNGGSTWSRMDTGANSAALTLAIDPTNSDTIYAGTYNGVQKGLYPGINGTPATNVTTGLPYSFTPTTATTASFSISNKPSWASFDTNTGALTGTPMDAQAGVYSNIVISATNGTGTVSLPAFSITAVLPMPTIGGTPATSVSTGNLYSFTPTATTATSFGISNKPSWANFDTSTGALTGTPNNAQVGVYSNIVISVTNSTGTVSLPAFSITAALPMPTIGGAPATSITTGTSYSFTPTATTATSFSVSNKPSWASFDTATGALTGTPTNAQVGVYSNIVISVTNSTGTVSLPAFSITAALPMPTIGGTPATSVTTGNLYSFTPTATTATSFSVSNKPSWASFDTATGALTGTPTNTQVGVYSNIVISVTNSTGTVSLPAFSIAAALPMPTIGGAPATTVTTGTLYSFTPTSTTATSFGISNKPSWASFDTATGALAGTPTNTQVGVYSNIVISVTNSTGTVSLPAFSISAALPMPTIGGVPATSITTGNPYSFSPTATTATSFSVSNKPSWASFDTATGALTGTPNNAQVGVYSNIVISVTNSTGTVSLPAFSITAALPMPTIGGVPATSITTGTPYSFTPTATTATSFSVSNKPSWASFDTATGALTGTPTNAQVGVYSNIVISVTNSTGTVSLPAFSITAALPMPTIGGTPATSVTTGTPYSFTPTATTATSFSISNKPSWASFDATTGALTGTPNAANIGTYSNIVITVSNSTGSLFLPAFSITVLPPLPTIVGTPATTVLMGSIYTFTPTATDAIGFTISNRPTWASFNPTTGALTGTPAASDAGTTSNIVISATNASGSASLAPFSIAVTFPAPSLTVSTLSDNSVTKNATLNISGVVTSANVIKGLTINGSNVPIGSDGSFNYALILAEGANTVRIIATDADNSTTDSRTIILDSSAPAISLAAPPDHVVVGMDSISISGSLSETGTVQVVVGDSSAQFAAMDGNQFSFVANLKPGSNTIVISASDLAGNISTVKRTVVYDRSKPNLAITDPAQDLVVTQGQYLIKGSAGDADSPISVSIAVDGQTLTPTVKDGTFEQQIALPTEKQYAVVVTATDQAGNSTTTQRNIIFSRALTGDINGDSTVDISDALLAMQIAVGAKIPTADELARGDVGPLVNGKPVADGNIDISDVVLILEKSVGLLNW</sequence>
<dbReference type="RefSeq" id="WP_199383653.1">
    <property type="nucleotide sequence ID" value="NZ_JAEMHM010000006.1"/>
</dbReference>
<keyword evidence="5" id="KW-1185">Reference proteome</keyword>